<evidence type="ECO:0000256" key="2">
    <source>
        <dbReference type="ARBA" id="ARBA00023235"/>
    </source>
</evidence>
<dbReference type="UniPathway" id="UPA00034">
    <property type="reaction ID" value="UER00025"/>
</dbReference>
<dbReference type="PANTHER" id="PTHR31689">
    <property type="entry name" value="DIAMINOPIMELATE EPIMERASE, CHLOROPLASTIC"/>
    <property type="match status" value="1"/>
</dbReference>
<dbReference type="NCBIfam" id="TIGR00652">
    <property type="entry name" value="DapF"/>
    <property type="match status" value="1"/>
</dbReference>
<comment type="function">
    <text evidence="3">Catalyzes the stereoinversion of LL-2,6-diaminopimelate (L,L-DAP) to meso-diaminopimelate (meso-DAP), a precursor of L-lysine and an essential component of the bacterial peptidoglycan.</text>
</comment>
<dbReference type="GO" id="GO:0009089">
    <property type="term" value="P:lysine biosynthetic process via diaminopimelate"/>
    <property type="evidence" value="ECO:0007669"/>
    <property type="project" value="UniProtKB-UniRule"/>
</dbReference>
<dbReference type="PANTHER" id="PTHR31689:SF0">
    <property type="entry name" value="DIAMINOPIMELATE EPIMERASE"/>
    <property type="match status" value="1"/>
</dbReference>
<dbReference type="SUPFAM" id="SSF54506">
    <property type="entry name" value="Diaminopimelate epimerase-like"/>
    <property type="match status" value="2"/>
</dbReference>
<evidence type="ECO:0000313" key="5">
    <source>
        <dbReference type="EMBL" id="HGY55531.1"/>
    </source>
</evidence>
<comment type="subunit">
    <text evidence="3">Homodimer.</text>
</comment>
<comment type="subcellular location">
    <subcellularLocation>
        <location evidence="3">Cytoplasm</location>
    </subcellularLocation>
</comment>
<comment type="catalytic activity">
    <reaction evidence="3">
        <text>(2S,6S)-2,6-diaminopimelate = meso-2,6-diaminopimelate</text>
        <dbReference type="Rhea" id="RHEA:15393"/>
        <dbReference type="ChEBI" id="CHEBI:57609"/>
        <dbReference type="ChEBI" id="CHEBI:57791"/>
        <dbReference type="EC" id="5.1.1.7"/>
    </reaction>
</comment>
<comment type="pathway">
    <text evidence="3">Amino-acid biosynthesis; L-lysine biosynthesis via DAP pathway; DL-2,6-diaminopimelate from LL-2,6-diaminopimelate: step 1/1.</text>
</comment>
<organism evidence="5">
    <name type="scientific">Caldithrix abyssi</name>
    <dbReference type="NCBI Taxonomy" id="187145"/>
    <lineage>
        <taxon>Bacteria</taxon>
        <taxon>Pseudomonadati</taxon>
        <taxon>Calditrichota</taxon>
        <taxon>Calditrichia</taxon>
        <taxon>Calditrichales</taxon>
        <taxon>Calditrichaceae</taxon>
        <taxon>Caldithrix</taxon>
    </lineage>
</organism>
<feature type="site" description="Could be important to modulate the pK values of the two catalytic cysteine residues" evidence="3">
    <location>
        <position position="153"/>
    </location>
</feature>
<keyword evidence="3" id="KW-0028">Amino-acid biosynthesis</keyword>
<dbReference type="InterPro" id="IPR001653">
    <property type="entry name" value="DAP_epimerase_DapF"/>
</dbReference>
<dbReference type="EC" id="5.1.1.7" evidence="3 4"/>
<feature type="binding site" evidence="3">
    <location>
        <position position="67"/>
    </location>
    <ligand>
        <name>substrate</name>
    </ligand>
</feature>
<keyword evidence="2 3" id="KW-0413">Isomerase</keyword>
<feature type="active site" description="Proton acceptor" evidence="3">
    <location>
        <position position="214"/>
    </location>
</feature>
<comment type="similarity">
    <text evidence="1 3">Belongs to the diaminopimelate epimerase family.</text>
</comment>
<gene>
    <name evidence="3" type="primary">dapF</name>
    <name evidence="5" type="ORF">ENK44_07520</name>
</gene>
<accession>A0A7V4WVM2</accession>
<feature type="binding site" evidence="3">
    <location>
        <begin position="215"/>
        <end position="216"/>
    </location>
    <ligand>
        <name>substrate</name>
    </ligand>
</feature>
<keyword evidence="3" id="KW-0963">Cytoplasm</keyword>
<protein>
    <recommendedName>
        <fullName evidence="3 4">Diaminopimelate epimerase</fullName>
        <shortName evidence="3">DAP epimerase</shortName>
        <ecNumber evidence="3 4">5.1.1.7</ecNumber>
    </recommendedName>
    <alternativeName>
        <fullName evidence="3">PLP-independent amino acid racemase</fullName>
    </alternativeName>
</protein>
<dbReference type="AlphaFoldDB" id="A0A7V4WVM2"/>
<feature type="binding site" evidence="3">
    <location>
        <position position="186"/>
    </location>
    <ligand>
        <name>substrate</name>
    </ligand>
</feature>
<proteinExistence type="inferred from homology"/>
<feature type="active site" description="Proton donor" evidence="3">
    <location>
        <position position="76"/>
    </location>
</feature>
<feature type="binding site" evidence="3">
    <location>
        <begin position="77"/>
        <end position="78"/>
    </location>
    <ligand>
        <name>substrate</name>
    </ligand>
</feature>
<dbReference type="Pfam" id="PF01678">
    <property type="entry name" value="DAP_epimerase"/>
    <property type="match status" value="2"/>
</dbReference>
<keyword evidence="3" id="KW-0457">Lysine biosynthesis</keyword>
<dbReference type="GO" id="GO:0008837">
    <property type="term" value="F:diaminopimelate epimerase activity"/>
    <property type="evidence" value="ECO:0007669"/>
    <property type="project" value="UniProtKB-UniRule"/>
</dbReference>
<dbReference type="EMBL" id="DRQG01000071">
    <property type="protein sequence ID" value="HGY55531.1"/>
    <property type="molecule type" value="Genomic_DNA"/>
</dbReference>
<dbReference type="GO" id="GO:0005829">
    <property type="term" value="C:cytosol"/>
    <property type="evidence" value="ECO:0007669"/>
    <property type="project" value="TreeGrafter"/>
</dbReference>
<reference evidence="5" key="1">
    <citation type="journal article" date="2020" name="mSystems">
        <title>Genome- and Community-Level Interaction Insights into Carbon Utilization and Element Cycling Functions of Hydrothermarchaeota in Hydrothermal Sediment.</title>
        <authorList>
            <person name="Zhou Z."/>
            <person name="Liu Y."/>
            <person name="Xu W."/>
            <person name="Pan J."/>
            <person name="Luo Z.H."/>
            <person name="Li M."/>
        </authorList>
    </citation>
    <scope>NUCLEOTIDE SEQUENCE [LARGE SCALE GENOMIC DNA]</scope>
    <source>
        <strain evidence="5">HyVt-577</strain>
    </source>
</reference>
<evidence type="ECO:0000256" key="3">
    <source>
        <dbReference type="HAMAP-Rule" id="MF_00197"/>
    </source>
</evidence>
<comment type="caution">
    <text evidence="5">The sequence shown here is derived from an EMBL/GenBank/DDBJ whole genome shotgun (WGS) entry which is preliminary data.</text>
</comment>
<dbReference type="Proteomes" id="UP000885779">
    <property type="component" value="Unassembled WGS sequence"/>
</dbReference>
<sequence length="272" mass="30315">MNRIIKFAKIEATGNDFICIKQDKDDPLRLNPSLVKRMCHRHLGIGADGLILLDRDENDPPFMHYYNADGLESTMCGNGLRAAVLFTHVMLENCRPPAVLKAGDGPHRVFYHSADRIRVEILTDGKRTEIETEKLDLPAKYKILGKVDTGVPHVVIDVGEELDRLDVSGIGKRLRNHLMFQPEGTNINFLRTLSNNSIEVRTYERGVEAETLSCGTGITASALLFKQISGNSATEMDVVTQGGRLKVRFEHDGIFLEGPAHFVFTGHYAVDE</sequence>
<evidence type="ECO:0000256" key="4">
    <source>
        <dbReference type="NCBIfam" id="TIGR00652"/>
    </source>
</evidence>
<feature type="site" description="Could be important to modulate the pK values of the two catalytic cysteine residues" evidence="3">
    <location>
        <position position="204"/>
    </location>
</feature>
<dbReference type="HAMAP" id="MF_00197">
    <property type="entry name" value="DAP_epimerase"/>
    <property type="match status" value="1"/>
</dbReference>
<feature type="binding site" evidence="3">
    <location>
        <position position="15"/>
    </location>
    <ligand>
        <name>substrate</name>
    </ligand>
</feature>
<dbReference type="Gene3D" id="3.10.310.10">
    <property type="entry name" value="Diaminopimelate Epimerase, Chain A, domain 1"/>
    <property type="match status" value="2"/>
</dbReference>
<evidence type="ECO:0000256" key="1">
    <source>
        <dbReference type="ARBA" id="ARBA00010219"/>
    </source>
</evidence>
<comment type="caution">
    <text evidence="3">Lacks conserved residue(s) required for the propagation of feature annotation.</text>
</comment>
<name>A0A7V4WVM2_CALAY</name>
<feature type="binding site" evidence="3">
    <location>
        <begin position="204"/>
        <end position="205"/>
    </location>
    <ligand>
        <name>substrate</name>
    </ligand>
</feature>